<feature type="transmembrane region" description="Helical" evidence="7">
    <location>
        <begin position="586"/>
        <end position="606"/>
    </location>
</feature>
<evidence type="ECO:0000256" key="6">
    <source>
        <dbReference type="ARBA" id="ARBA00023284"/>
    </source>
</evidence>
<protein>
    <submittedName>
        <fullName evidence="10">Suppressor for copper-sensitivity B</fullName>
    </submittedName>
</protein>
<evidence type="ECO:0000256" key="2">
    <source>
        <dbReference type="ARBA" id="ARBA00022692"/>
    </source>
</evidence>
<dbReference type="InterPro" id="IPR028250">
    <property type="entry name" value="DsbDN"/>
</dbReference>
<reference evidence="10 11" key="1">
    <citation type="submission" date="2014-07" db="EMBL/GenBank/DDBJ databases">
        <title>Draft genome sequence of Thalassospira profundimaris PR54-5.</title>
        <authorList>
            <person name="Lai Q."/>
            <person name="Shao Z."/>
        </authorList>
    </citation>
    <scope>NUCLEOTIDE SEQUENCE [LARGE SCALE GENOMIC DNA]</scope>
    <source>
        <strain evidence="10 11">PR54-5</strain>
    </source>
</reference>
<dbReference type="SUPFAM" id="SSF52833">
    <property type="entry name" value="Thioredoxin-like"/>
    <property type="match status" value="1"/>
</dbReference>
<dbReference type="GO" id="GO:0015035">
    <property type="term" value="F:protein-disulfide reductase activity"/>
    <property type="evidence" value="ECO:0007669"/>
    <property type="project" value="TreeGrafter"/>
</dbReference>
<dbReference type="GO" id="GO:0016020">
    <property type="term" value="C:membrane"/>
    <property type="evidence" value="ECO:0007669"/>
    <property type="project" value="UniProtKB-SubCell"/>
</dbReference>
<evidence type="ECO:0000259" key="8">
    <source>
        <dbReference type="Pfam" id="PF02683"/>
    </source>
</evidence>
<comment type="subcellular location">
    <subcellularLocation>
        <location evidence="1">Membrane</location>
        <topology evidence="1">Multi-pass membrane protein</topology>
    </subcellularLocation>
</comment>
<organism evidence="10 11">
    <name type="scientific">Thalassospira profundimaris</name>
    <dbReference type="NCBI Taxonomy" id="502049"/>
    <lineage>
        <taxon>Bacteria</taxon>
        <taxon>Pseudomonadati</taxon>
        <taxon>Pseudomonadota</taxon>
        <taxon>Alphaproteobacteria</taxon>
        <taxon>Rhodospirillales</taxon>
        <taxon>Thalassospiraceae</taxon>
        <taxon>Thalassospira</taxon>
    </lineage>
</organism>
<dbReference type="PANTHER" id="PTHR32234:SF3">
    <property type="entry name" value="SUPPRESSION OF COPPER SENSITIVITY PROTEIN"/>
    <property type="match status" value="1"/>
</dbReference>
<evidence type="ECO:0000256" key="1">
    <source>
        <dbReference type="ARBA" id="ARBA00004141"/>
    </source>
</evidence>
<evidence type="ECO:0000256" key="7">
    <source>
        <dbReference type="SAM" id="Phobius"/>
    </source>
</evidence>
<evidence type="ECO:0000256" key="5">
    <source>
        <dbReference type="ARBA" id="ARBA00023136"/>
    </source>
</evidence>
<feature type="transmembrane region" description="Helical" evidence="7">
    <location>
        <begin position="493"/>
        <end position="513"/>
    </location>
</feature>
<dbReference type="InterPro" id="IPR017937">
    <property type="entry name" value="Thioredoxin_CS"/>
</dbReference>
<accession>A0A367WXH3</accession>
<evidence type="ECO:0000256" key="3">
    <source>
        <dbReference type="ARBA" id="ARBA00022748"/>
    </source>
</evidence>
<dbReference type="PANTHER" id="PTHR32234">
    <property type="entry name" value="THIOL:DISULFIDE INTERCHANGE PROTEIN DSBD"/>
    <property type="match status" value="1"/>
</dbReference>
<feature type="transmembrane region" description="Helical" evidence="7">
    <location>
        <begin position="556"/>
        <end position="574"/>
    </location>
</feature>
<evidence type="ECO:0000313" key="10">
    <source>
        <dbReference type="EMBL" id="RCK46077.1"/>
    </source>
</evidence>
<dbReference type="Gene3D" id="3.40.30.10">
    <property type="entry name" value="Glutaredoxin"/>
    <property type="match status" value="1"/>
</dbReference>
<dbReference type="Pfam" id="PF13899">
    <property type="entry name" value="Thioredoxin_7"/>
    <property type="match status" value="1"/>
</dbReference>
<dbReference type="Pfam" id="PF11412">
    <property type="entry name" value="DsbD_N"/>
    <property type="match status" value="1"/>
</dbReference>
<feature type="transmembrane region" description="Helical" evidence="7">
    <location>
        <begin position="370"/>
        <end position="390"/>
    </location>
</feature>
<dbReference type="GO" id="GO:0017004">
    <property type="term" value="P:cytochrome complex assembly"/>
    <property type="evidence" value="ECO:0007669"/>
    <property type="project" value="UniProtKB-KW"/>
</dbReference>
<keyword evidence="6" id="KW-0676">Redox-active center</keyword>
<dbReference type="InterPro" id="IPR036249">
    <property type="entry name" value="Thioredoxin-like_sf"/>
</dbReference>
<proteinExistence type="predicted"/>
<keyword evidence="4 7" id="KW-1133">Transmembrane helix</keyword>
<sequence length="746" mass="79171">MLRHLIIRLSLLLAVTILSFGGVRPAIAAQDMTSGWTDEDFASVRLISAQTGLNGSDMLRLGLEFELQPDWKIYWRSAGDAGFPPQLDWTGSENLGDAQILWPAPHRFSIFGLETFGYKNHIILPIDVVIPDPRKDVSINLDVDYLVCSDICIPANANFKLDVPASVATGPDTGASTASNQAHQIEKFVSRVPLRGDDLPVSVTSITVDKASDQPVMRLGIKGLDKAGVSVDDILIESDGRAGFGTPSPVKSGSASANDIRYFDLAVFGLNNDQSLDSTDLTVTVIAGPLSVEQSVTVGTVNTADSTSPTATATMAEAEVMTGTSIWLIAVFALLGGLILNVMPCVLPVLSIKVMSVINVREQDIKQVRYGFLASAAGIVTSFWLIAAILVGIKLAGGSIGWGIQFQQPLFLTVMTIILALFALNMWGLFEINGPSELGNVANDAISNQENRGRHLSGHFLTGMFATLLATPCSAPFLGTAIGFALAGSIVDIFLIFTLLGIGLALPYLAIAIQPRVAHLLPKPGRWMNVVKGVLGLALVGTAVWLLGILSVQVGLGGAIAVGLGLVIGGLFVWARSRTQNLRPRFAFTGLALAGFLIALFAPGFAKPPSQTTSNQNAGILEWQAFAPETIGTLVAEGKTVLVDVTAEWCVTCQVNKKLVLETTEVANALRNDNIVLMQADWTRPDQKIADYLASYGRFGIPFNAVFGPGAPDGILLSELLRVDAVLGALQTAGGNTTSDIVRNTQ</sequence>
<dbReference type="RefSeq" id="WP_114097821.1">
    <property type="nucleotide sequence ID" value="NZ_JPWI01000005.1"/>
</dbReference>
<comment type="caution">
    <text evidence="10">The sequence shown here is derived from an EMBL/GenBank/DDBJ whole genome shotgun (WGS) entry which is preliminary data.</text>
</comment>
<dbReference type="AlphaFoldDB" id="A0A367WXH3"/>
<dbReference type="Pfam" id="PF02683">
    <property type="entry name" value="DsbD_TM"/>
    <property type="match status" value="1"/>
</dbReference>
<dbReference type="InterPro" id="IPR003834">
    <property type="entry name" value="Cyt_c_assmbl_TM_dom"/>
</dbReference>
<keyword evidence="5 7" id="KW-0472">Membrane</keyword>
<dbReference type="CDD" id="cd02953">
    <property type="entry name" value="DsbDgamma"/>
    <property type="match status" value="1"/>
</dbReference>
<dbReference type="EMBL" id="JPWI01000005">
    <property type="protein sequence ID" value="RCK46077.1"/>
    <property type="molecule type" value="Genomic_DNA"/>
</dbReference>
<name>A0A367WXH3_9PROT</name>
<feature type="transmembrane region" description="Helical" evidence="7">
    <location>
        <begin position="460"/>
        <end position="487"/>
    </location>
</feature>
<evidence type="ECO:0000259" key="9">
    <source>
        <dbReference type="Pfam" id="PF11412"/>
    </source>
</evidence>
<evidence type="ECO:0000313" key="11">
    <source>
        <dbReference type="Proteomes" id="UP000252255"/>
    </source>
</evidence>
<dbReference type="GO" id="GO:0045454">
    <property type="term" value="P:cell redox homeostasis"/>
    <property type="evidence" value="ECO:0007669"/>
    <property type="project" value="TreeGrafter"/>
</dbReference>
<dbReference type="PROSITE" id="PS00194">
    <property type="entry name" value="THIOREDOXIN_1"/>
    <property type="match status" value="1"/>
</dbReference>
<dbReference type="OrthoDB" id="9811036at2"/>
<feature type="transmembrane region" description="Helical" evidence="7">
    <location>
        <begin position="533"/>
        <end position="550"/>
    </location>
</feature>
<feature type="domain" description="Thiol:disulfide interchange protein DsbD N-terminal" evidence="9">
    <location>
        <begin position="59"/>
        <end position="160"/>
    </location>
</feature>
<feature type="transmembrane region" description="Helical" evidence="7">
    <location>
        <begin position="410"/>
        <end position="430"/>
    </location>
</feature>
<keyword evidence="3" id="KW-0201">Cytochrome c-type biogenesis</keyword>
<feature type="domain" description="Cytochrome C biogenesis protein transmembrane" evidence="8">
    <location>
        <begin position="327"/>
        <end position="548"/>
    </location>
</feature>
<dbReference type="Proteomes" id="UP000252255">
    <property type="component" value="Unassembled WGS sequence"/>
</dbReference>
<evidence type="ECO:0000256" key="4">
    <source>
        <dbReference type="ARBA" id="ARBA00022989"/>
    </source>
</evidence>
<gene>
    <name evidence="10" type="ORF">TH30_09585</name>
</gene>
<dbReference type="InterPro" id="IPR035671">
    <property type="entry name" value="DsbD_gamma"/>
</dbReference>
<feature type="transmembrane region" description="Helical" evidence="7">
    <location>
        <begin position="326"/>
        <end position="350"/>
    </location>
</feature>
<keyword evidence="2 7" id="KW-0812">Transmembrane</keyword>